<reference evidence="3" key="1">
    <citation type="submission" date="2016-11" db="UniProtKB">
        <authorList>
            <consortium name="WormBaseParasite"/>
        </authorList>
    </citation>
    <scope>IDENTIFICATION</scope>
</reference>
<evidence type="ECO:0000313" key="2">
    <source>
        <dbReference type="Proteomes" id="UP000095280"/>
    </source>
</evidence>
<dbReference type="PANTHER" id="PTHR21446">
    <property type="entry name" value="DUF3504 DOMAIN-CONTAINING PROTEIN"/>
    <property type="match status" value="1"/>
</dbReference>
<dbReference type="WBParaSite" id="maker-uti_cns_0005692-snap-gene-0.5-mRNA-1">
    <property type="protein sequence ID" value="maker-uti_cns_0005692-snap-gene-0.5-mRNA-1"/>
    <property type="gene ID" value="maker-uti_cns_0005692-snap-gene-0.5"/>
</dbReference>
<name>A0A1I8HDM0_9PLAT</name>
<sequence length="738" mass="84630">MYYLHCISCLLDDCVPANLTNYRLYRSLDSSERLLVIRLAVELTPDKVPLFIPVSRLPEDKCNMFLKFSSLSETLTALGIQSGGAAMMALQRQVGSSQKLIEVMAYTQGWLNRNYLNPLMEIRSEMQREQATARRLLNLSKFPNEMISGLSTNEIDDILNEPDNLPESAIDREEEDLLEALFKKIPDEEAELLELEQLVSEIEDTAASKSVTKATEYYVGKLQSFMENHPSVQRDLATSTPREIDSLLRYFYGSLRKRNGEYFAPATLICIRAALYRHFMSTRRINILTDDAFYASNTTLKSMGRIFIARGGRARHFQSIEPVDLKRLSDYFDRKSPEEDSYRDLDVQELEDIKRLEQSSKSASTLATTKNQINRFKKFLREKNLPDDIESYLDGYLRLWYHLLDLRTSDCALNLCTTAAVPNDNVARLMYYLHCISCLLDDCVPANFTNYTLYRSLDSSERLLVIRLAVELTPDEVRQMQHVPQVLVAQRDTDRSRDSVWRRHHMMDLQRQVGSSQKLIEVMAYTQGWLNRNYLNPLMEIRSEMQREQATARRCPSLLAKQVVMSQLALAQFENQRLRIEHSGTTAAVPNDNVARLMYYLHCISCLLDDCVPANLTNYRLYRSLDSSERLLVIRLAVELTPDKVPVFIPVSSLPDGKSNVFLKFSSLTETVTALGIRAGGAEMMALQRQAGRGQQLIEVMAYTQGWLNRIYLSPLMAIRSEMQREQSRRQSSGCSLL</sequence>
<dbReference type="InterPro" id="IPR052787">
    <property type="entry name" value="MAVS"/>
</dbReference>
<proteinExistence type="predicted"/>
<dbReference type="Proteomes" id="UP000095280">
    <property type="component" value="Unplaced"/>
</dbReference>
<protein>
    <submittedName>
        <fullName evidence="3">Core-binding (CB) domain-containing protein</fullName>
    </submittedName>
</protein>
<dbReference type="AlphaFoldDB" id="A0A1I8HDM0"/>
<evidence type="ECO:0000256" key="1">
    <source>
        <dbReference type="SAM" id="Coils"/>
    </source>
</evidence>
<accession>A0A1I8HDM0</accession>
<keyword evidence="2" id="KW-1185">Reference proteome</keyword>
<keyword evidence="1" id="KW-0175">Coiled coil</keyword>
<organism evidence="2 3">
    <name type="scientific">Macrostomum lignano</name>
    <dbReference type="NCBI Taxonomy" id="282301"/>
    <lineage>
        <taxon>Eukaryota</taxon>
        <taxon>Metazoa</taxon>
        <taxon>Spiralia</taxon>
        <taxon>Lophotrochozoa</taxon>
        <taxon>Platyhelminthes</taxon>
        <taxon>Rhabditophora</taxon>
        <taxon>Macrostomorpha</taxon>
        <taxon>Macrostomida</taxon>
        <taxon>Macrostomidae</taxon>
        <taxon>Macrostomum</taxon>
    </lineage>
</organism>
<feature type="coiled-coil region" evidence="1">
    <location>
        <begin position="178"/>
        <end position="205"/>
    </location>
</feature>
<dbReference type="PANTHER" id="PTHR21446:SF12">
    <property type="entry name" value="POTASSIUM CHANNEL TETRAMERIZATION DOMAIN CONTAINING 1"/>
    <property type="match status" value="1"/>
</dbReference>
<evidence type="ECO:0000313" key="3">
    <source>
        <dbReference type="WBParaSite" id="maker-uti_cns_0005692-snap-gene-0.5-mRNA-1"/>
    </source>
</evidence>